<protein>
    <recommendedName>
        <fullName evidence="4">Ig-like domain-containing protein</fullName>
    </recommendedName>
</protein>
<name>A0A9W7TF13_TRIRA</name>
<feature type="chain" id="PRO_5040751484" description="Ig-like domain-containing protein" evidence="1">
    <location>
        <begin position="18"/>
        <end position="490"/>
    </location>
</feature>
<evidence type="ECO:0000313" key="2">
    <source>
        <dbReference type="EMBL" id="KAI7794874.1"/>
    </source>
</evidence>
<evidence type="ECO:0000256" key="1">
    <source>
        <dbReference type="SAM" id="SignalP"/>
    </source>
</evidence>
<feature type="signal peptide" evidence="1">
    <location>
        <begin position="1"/>
        <end position="17"/>
    </location>
</feature>
<keyword evidence="1" id="KW-0732">Signal</keyword>
<keyword evidence="3" id="KW-1185">Reference proteome</keyword>
<comment type="caution">
    <text evidence="2">The sequence shown here is derived from an EMBL/GenBank/DDBJ whole genome shotgun (WGS) entry which is preliminary data.</text>
</comment>
<evidence type="ECO:0008006" key="4">
    <source>
        <dbReference type="Google" id="ProtNLM"/>
    </source>
</evidence>
<sequence>MEMFLIIALQLLMEVWSYNIPNIKASPDVLTKSRSFNLTCESPADVTVIQCYFYANRQNENQVVRLSPCHLSLTGAEVLSWTGVKSPVSLDIGCYYTTDVRGVHKPSPHSPPATLTILNALKKPVISVKESAALLSIKCEIPASVRADFICNLYTEDGSLTHRSHSQKSQSRKHFCPFYLSPDEIFADEQTNNSRELSCDYVLNIKPAEMSPRSDTYTIRDVTKTPHRSADYTGVGLTVPLLSAALGICMCVIMGLICIHQCIHHSSPMMNNSSEDSVQSSEYPHMKVSPDVVRESNSVHLTCESPADVTVIQCYFYANGNKEKDIKVSPSCHLSLTGAEVLSWTGVKSPVSLDIGCYYTTDVRGVHKPSPHSPPATLTILSLPQAVLRASSSVITDTDTVQMDCMNRENQKMDTCFFTVDGMESNMKESRSCQLSLTGSDIIHWSGGQRSSVIITCFYSVYKSQVLISSPYSEPVTVAVWTVLHFCPFF</sequence>
<proteinExistence type="predicted"/>
<gene>
    <name evidence="2" type="ORF">IRJ41_003298</name>
</gene>
<organism evidence="2 3">
    <name type="scientific">Triplophysa rosa</name>
    <name type="common">Cave loach</name>
    <dbReference type="NCBI Taxonomy" id="992332"/>
    <lineage>
        <taxon>Eukaryota</taxon>
        <taxon>Metazoa</taxon>
        <taxon>Chordata</taxon>
        <taxon>Craniata</taxon>
        <taxon>Vertebrata</taxon>
        <taxon>Euteleostomi</taxon>
        <taxon>Actinopterygii</taxon>
        <taxon>Neopterygii</taxon>
        <taxon>Teleostei</taxon>
        <taxon>Ostariophysi</taxon>
        <taxon>Cypriniformes</taxon>
        <taxon>Nemacheilidae</taxon>
        <taxon>Triplophysa</taxon>
    </lineage>
</organism>
<evidence type="ECO:0000313" key="3">
    <source>
        <dbReference type="Proteomes" id="UP001059041"/>
    </source>
</evidence>
<accession>A0A9W7TF13</accession>
<dbReference type="AlphaFoldDB" id="A0A9W7TF13"/>
<dbReference type="Proteomes" id="UP001059041">
    <property type="component" value="Linkage Group LG20"/>
</dbReference>
<reference evidence="2" key="1">
    <citation type="submission" date="2021-02" db="EMBL/GenBank/DDBJ databases">
        <title>Comparative genomics reveals that relaxation of natural selection precedes convergent phenotypic evolution of cavefish.</title>
        <authorList>
            <person name="Peng Z."/>
        </authorList>
    </citation>
    <scope>NUCLEOTIDE SEQUENCE</scope>
    <source>
        <tissue evidence="2">Muscle</tissue>
    </source>
</reference>
<dbReference type="EMBL" id="JAFHDT010000020">
    <property type="protein sequence ID" value="KAI7794874.1"/>
    <property type="molecule type" value="Genomic_DNA"/>
</dbReference>